<keyword evidence="3" id="KW-1185">Reference proteome</keyword>
<dbReference type="SUPFAM" id="SSF53756">
    <property type="entry name" value="UDP-Glycosyltransferase/glycogen phosphorylase"/>
    <property type="match status" value="1"/>
</dbReference>
<name>A0A159Z5M8_9RHOB</name>
<gene>
    <name evidence="2" type="ORF">AKL17_3334</name>
</gene>
<dbReference type="InterPro" id="IPR001296">
    <property type="entry name" value="Glyco_trans_1"/>
</dbReference>
<evidence type="ECO:0000259" key="1">
    <source>
        <dbReference type="Pfam" id="PF00534"/>
    </source>
</evidence>
<keyword evidence="2" id="KW-0808">Transferase</keyword>
<sequence>MNESAANRATLLLTTFKYPYAKGEPFLTAELPYLRQHFDRILVQPVIGMPEKRDLPEGFELCAPVYHEKGRKAFLAAGLLKPAVLLAAAREARRLAKTGHAVDMQRILVWAVTRHALERSEGVQRLLAARGPKAAYAYWGHTPALASGRLARAGIPFAVRFHRVDLYHYGAHTYVEGKSRPQSFPWREDIAAADRLIFISGHGRDYYGETWNVPDFDRKASVSRLGTSDAGHCGRARQPGDPFVLVSCSRISPVKQVHLIGQMAAEMAKLGRSVVWHHFGVGDHAPSLQVIEELKAQPGLDIRLHGWVQNPELMEFYRTTPVDLFANLSLSEGVPVSIMEAISFDIPVLATAVDGTPEAVVEGQSGFLCSLDEASCSPALARRIYQAMSQQETERTLAPRKLWEERFDAERNFAEHAADLAALAGRVVAT</sequence>
<reference evidence="2 3" key="1">
    <citation type="submission" date="2015-09" db="EMBL/GenBank/DDBJ databases">
        <title>Complete genome sequence of Defluviimonas alba cai42t isolated from an oilfield in Xinjiang.</title>
        <authorList>
            <person name="Geng S."/>
            <person name="Pan X."/>
            <person name="Wu X."/>
        </authorList>
    </citation>
    <scope>NUCLEOTIDE SEQUENCE [LARGE SCALE GENOMIC DNA]</scope>
    <source>
        <strain evidence="3">cai42</strain>
    </source>
</reference>
<accession>A0A159Z5M8</accession>
<dbReference type="OrthoDB" id="9790710at2"/>
<dbReference type="AlphaFoldDB" id="A0A159Z5M8"/>
<dbReference type="KEGG" id="daa:AKL17_3334"/>
<evidence type="ECO:0000313" key="3">
    <source>
        <dbReference type="Proteomes" id="UP000076128"/>
    </source>
</evidence>
<dbReference type="STRING" id="1335048.AKL17_3334"/>
<dbReference type="PATRIC" id="fig|1335048.3.peg.3463"/>
<dbReference type="EMBL" id="CP012661">
    <property type="protein sequence ID" value="AMY70566.1"/>
    <property type="molecule type" value="Genomic_DNA"/>
</dbReference>
<dbReference type="PANTHER" id="PTHR12526:SF630">
    <property type="entry name" value="GLYCOSYLTRANSFERASE"/>
    <property type="match status" value="1"/>
</dbReference>
<dbReference type="Pfam" id="PF00534">
    <property type="entry name" value="Glycos_transf_1"/>
    <property type="match status" value="1"/>
</dbReference>
<dbReference type="GO" id="GO:0016757">
    <property type="term" value="F:glycosyltransferase activity"/>
    <property type="evidence" value="ECO:0007669"/>
    <property type="project" value="InterPro"/>
</dbReference>
<proteinExistence type="predicted"/>
<dbReference type="Proteomes" id="UP000076128">
    <property type="component" value="Chromosome"/>
</dbReference>
<dbReference type="PANTHER" id="PTHR12526">
    <property type="entry name" value="GLYCOSYLTRANSFERASE"/>
    <property type="match status" value="1"/>
</dbReference>
<feature type="domain" description="Glycosyl transferase family 1" evidence="1">
    <location>
        <begin position="238"/>
        <end position="397"/>
    </location>
</feature>
<organism evidence="2 3">
    <name type="scientific">Frigidibacter mobilis</name>
    <dbReference type="NCBI Taxonomy" id="1335048"/>
    <lineage>
        <taxon>Bacteria</taxon>
        <taxon>Pseudomonadati</taxon>
        <taxon>Pseudomonadota</taxon>
        <taxon>Alphaproteobacteria</taxon>
        <taxon>Rhodobacterales</taxon>
        <taxon>Paracoccaceae</taxon>
        <taxon>Frigidibacter</taxon>
    </lineage>
</organism>
<dbReference type="RefSeq" id="WP_066815205.1">
    <property type="nucleotide sequence ID" value="NZ_CP012661.1"/>
</dbReference>
<dbReference type="Gene3D" id="3.40.50.2000">
    <property type="entry name" value="Glycogen Phosphorylase B"/>
    <property type="match status" value="1"/>
</dbReference>
<protein>
    <submittedName>
        <fullName evidence="2">Glycosyl transferase group 1</fullName>
    </submittedName>
</protein>
<evidence type="ECO:0000313" key="2">
    <source>
        <dbReference type="EMBL" id="AMY70566.1"/>
    </source>
</evidence>